<name>A0A7K1TDI5_9BACT</name>
<proteinExistence type="predicted"/>
<comment type="caution">
    <text evidence="2">The sequence shown here is derived from an EMBL/GenBank/DDBJ whole genome shotgun (WGS) entry which is preliminary data.</text>
</comment>
<dbReference type="InterPro" id="IPR032820">
    <property type="entry name" value="ATPase_put"/>
</dbReference>
<sequence>MAANLPTPEPDKSASPGSAFAKYSGIAVQMVAIIGLSAWAGIWLDGHFHTKTPLYTIGLMVAGVVLALYQVIRSLTNDK</sequence>
<evidence type="ECO:0000313" key="2">
    <source>
        <dbReference type="EMBL" id="MVN76468.1"/>
    </source>
</evidence>
<keyword evidence="1" id="KW-0472">Membrane</keyword>
<gene>
    <name evidence="2" type="ORF">GO988_09035</name>
</gene>
<keyword evidence="1" id="KW-0812">Transmembrane</keyword>
<reference evidence="2 3" key="1">
    <citation type="submission" date="2019-12" db="EMBL/GenBank/DDBJ databases">
        <title>Hymenobacter sp. HMF4947 Genome sequencing and assembly.</title>
        <authorList>
            <person name="Kang H."/>
            <person name="Cha I."/>
            <person name="Kim H."/>
            <person name="Joh K."/>
        </authorList>
    </citation>
    <scope>NUCLEOTIDE SEQUENCE [LARGE SCALE GENOMIC DNA]</scope>
    <source>
        <strain evidence="2 3">HMF4947</strain>
    </source>
</reference>
<evidence type="ECO:0000256" key="1">
    <source>
        <dbReference type="SAM" id="Phobius"/>
    </source>
</evidence>
<accession>A0A7K1TDI5</accession>
<keyword evidence="1" id="KW-1133">Transmembrane helix</keyword>
<dbReference type="Proteomes" id="UP000441336">
    <property type="component" value="Unassembled WGS sequence"/>
</dbReference>
<dbReference type="Pfam" id="PF09527">
    <property type="entry name" value="ATPase_gene1"/>
    <property type="match status" value="1"/>
</dbReference>
<keyword evidence="3" id="KW-1185">Reference proteome</keyword>
<protein>
    <recommendedName>
        <fullName evidence="4">AtpZ/AtpI family protein</fullName>
    </recommendedName>
</protein>
<organism evidence="2 3">
    <name type="scientific">Hymenobacter ginkgonis</name>
    <dbReference type="NCBI Taxonomy" id="2682976"/>
    <lineage>
        <taxon>Bacteria</taxon>
        <taxon>Pseudomonadati</taxon>
        <taxon>Bacteroidota</taxon>
        <taxon>Cytophagia</taxon>
        <taxon>Cytophagales</taxon>
        <taxon>Hymenobacteraceae</taxon>
        <taxon>Hymenobacter</taxon>
    </lineage>
</organism>
<dbReference type="AlphaFoldDB" id="A0A7K1TDI5"/>
<feature type="transmembrane region" description="Helical" evidence="1">
    <location>
        <begin position="20"/>
        <end position="42"/>
    </location>
</feature>
<evidence type="ECO:0008006" key="4">
    <source>
        <dbReference type="Google" id="ProtNLM"/>
    </source>
</evidence>
<dbReference type="RefSeq" id="WP_157564385.1">
    <property type="nucleotide sequence ID" value="NZ_WQKZ01000002.1"/>
</dbReference>
<evidence type="ECO:0000313" key="3">
    <source>
        <dbReference type="Proteomes" id="UP000441336"/>
    </source>
</evidence>
<dbReference type="EMBL" id="WQKZ01000002">
    <property type="protein sequence ID" value="MVN76468.1"/>
    <property type="molecule type" value="Genomic_DNA"/>
</dbReference>
<feature type="transmembrane region" description="Helical" evidence="1">
    <location>
        <begin position="54"/>
        <end position="72"/>
    </location>
</feature>